<organism evidence="3 4">
    <name type="scientific">Occultella aeris</name>
    <dbReference type="NCBI Taxonomy" id="2761496"/>
    <lineage>
        <taxon>Bacteria</taxon>
        <taxon>Bacillati</taxon>
        <taxon>Actinomycetota</taxon>
        <taxon>Actinomycetes</taxon>
        <taxon>Micrococcales</taxon>
        <taxon>Ruaniaceae</taxon>
        <taxon>Occultella</taxon>
    </lineage>
</organism>
<protein>
    <submittedName>
        <fullName evidence="3">Putative response regulatory protein/MT3230</fullName>
    </submittedName>
</protein>
<evidence type="ECO:0000313" key="3">
    <source>
        <dbReference type="EMBL" id="VZO40371.1"/>
    </source>
</evidence>
<dbReference type="GO" id="GO:0000160">
    <property type="term" value="P:phosphorelay signal transduction system"/>
    <property type="evidence" value="ECO:0007669"/>
    <property type="project" value="InterPro"/>
</dbReference>
<dbReference type="Proteomes" id="UP000419743">
    <property type="component" value="Unassembled WGS sequence"/>
</dbReference>
<dbReference type="InterPro" id="IPR011006">
    <property type="entry name" value="CheY-like_superfamily"/>
</dbReference>
<comment type="caution">
    <text evidence="3">The sequence shown here is derived from an EMBL/GenBank/DDBJ whole genome shotgun (WGS) entry which is preliminary data.</text>
</comment>
<dbReference type="RefSeq" id="WP_156743644.1">
    <property type="nucleotide sequence ID" value="NZ_CACRYJ010000069.1"/>
</dbReference>
<dbReference type="AlphaFoldDB" id="A0A7M4DSC7"/>
<dbReference type="EMBL" id="CACRYJ010000069">
    <property type="protein sequence ID" value="VZO40371.1"/>
    <property type="molecule type" value="Genomic_DNA"/>
</dbReference>
<reference evidence="3 4" key="1">
    <citation type="submission" date="2019-11" db="EMBL/GenBank/DDBJ databases">
        <authorList>
            <person name="Criscuolo A."/>
        </authorList>
    </citation>
    <scope>NUCLEOTIDE SEQUENCE [LARGE SCALE GENOMIC DNA]</scope>
    <source>
        <strain evidence="3">CIP111667</strain>
    </source>
</reference>
<feature type="modified residue" description="4-aspartylphosphate" evidence="1">
    <location>
        <position position="74"/>
    </location>
</feature>
<dbReference type="InterPro" id="IPR001789">
    <property type="entry name" value="Sig_transdc_resp-reg_receiver"/>
</dbReference>
<keyword evidence="1" id="KW-0597">Phosphoprotein</keyword>
<evidence type="ECO:0000313" key="4">
    <source>
        <dbReference type="Proteomes" id="UP000419743"/>
    </source>
</evidence>
<feature type="domain" description="Response regulatory" evidence="2">
    <location>
        <begin position="19"/>
        <end position="138"/>
    </location>
</feature>
<keyword evidence="4" id="KW-1185">Reference proteome</keyword>
<accession>A0A7M4DSC7</accession>
<evidence type="ECO:0000259" key="2">
    <source>
        <dbReference type="PROSITE" id="PS50110"/>
    </source>
</evidence>
<evidence type="ECO:0000256" key="1">
    <source>
        <dbReference type="PROSITE-ProRule" id="PRU00169"/>
    </source>
</evidence>
<proteinExistence type="predicted"/>
<dbReference type="PROSITE" id="PS50110">
    <property type="entry name" value="RESPONSE_REGULATORY"/>
    <property type="match status" value="1"/>
</dbReference>
<gene>
    <name evidence="3" type="ORF">HALOF300_05075</name>
</gene>
<dbReference type="SUPFAM" id="SSF52172">
    <property type="entry name" value="CheY-like"/>
    <property type="match status" value="1"/>
</dbReference>
<name>A0A7M4DSC7_9MICO</name>
<sequence length="144" mass="15587">MTAAPHEAAPAPQKQETVSVLLYSDDYTTRDAVKVGVGRRASIDTPKIAWTDAATPAAVIELVENNAYDLLILDGEAAKHGGLGLCRTLKSEIYKCPPVMVLIARSQDAWLASWSEADAVVTYPLDPLELQESVADVLRARLVR</sequence>
<dbReference type="Gene3D" id="3.40.50.2300">
    <property type="match status" value="1"/>
</dbReference>